<dbReference type="Pfam" id="PF01555">
    <property type="entry name" value="N6_N4_Mtase"/>
    <property type="match status" value="1"/>
</dbReference>
<sequence length="268" mass="29305">MESMVDDVISGRARWCVVRGEALRVLRELPDECIDALITDPPYSSGGATRGDRMASPSVKYVQQGQQLSRPDFAGDNRDQRSFLAWCALWLAEALRVSKPGAPICVFTDWRQLPTTTDAVQAGGWVWRGIAVWDKTEGARPQLGRFRAQAEFVVWGSKGPMSVDRDVGALPGVWSVMPRPGEKRHITGKTPGCMLNVVRICQPGGVILDPFFGAGSTGIAALRAGYRVIGVELTEAYHRAAVDWMSAEMRETSPEAPRQTALFGAEET</sequence>
<keyword evidence="2 6" id="KW-0489">Methyltransferase</keyword>
<dbReference type="GO" id="GO:0003677">
    <property type="term" value="F:DNA binding"/>
    <property type="evidence" value="ECO:0007669"/>
    <property type="project" value="InterPro"/>
</dbReference>
<dbReference type="PRINTS" id="PR00508">
    <property type="entry name" value="S21N4MTFRASE"/>
</dbReference>
<dbReference type="InterPro" id="IPR002052">
    <property type="entry name" value="DNA_methylase_N6_adenine_CS"/>
</dbReference>
<keyword evidence="3 6" id="KW-0808">Transferase</keyword>
<dbReference type="PROSITE" id="PS00092">
    <property type="entry name" value="N6_MTASE"/>
    <property type="match status" value="1"/>
</dbReference>
<dbReference type="EC" id="2.1.1.-" evidence="4"/>
<evidence type="ECO:0000256" key="3">
    <source>
        <dbReference type="ARBA" id="ARBA00022679"/>
    </source>
</evidence>
<protein>
    <recommendedName>
        <fullName evidence="4">Methyltransferase</fullName>
        <ecNumber evidence="4">2.1.1.-</ecNumber>
    </recommendedName>
</protein>
<dbReference type="InterPro" id="IPR002941">
    <property type="entry name" value="DNA_methylase_N4/N6"/>
</dbReference>
<accession>A0A4P2QS77</accession>
<dbReference type="InterPro" id="IPR001091">
    <property type="entry name" value="RM_Methyltransferase"/>
</dbReference>
<dbReference type="GO" id="GO:0008170">
    <property type="term" value="F:N-methyltransferase activity"/>
    <property type="evidence" value="ECO:0007669"/>
    <property type="project" value="InterPro"/>
</dbReference>
<dbReference type="EMBL" id="CP012672">
    <property type="protein sequence ID" value="AUX33177.1"/>
    <property type="molecule type" value="Genomic_DNA"/>
</dbReference>
<dbReference type="EMBL" id="CP012672">
    <property type="protein sequence ID" value="AUX33234.1"/>
    <property type="molecule type" value="Genomic_DNA"/>
</dbReference>
<dbReference type="Proteomes" id="UP000295497">
    <property type="component" value="Chromosome"/>
</dbReference>
<evidence type="ECO:0000259" key="5">
    <source>
        <dbReference type="Pfam" id="PF01555"/>
    </source>
</evidence>
<dbReference type="REBASE" id="299677">
    <property type="entry name" value="M.Sce836ORF53310P"/>
</dbReference>
<dbReference type="InterPro" id="IPR029063">
    <property type="entry name" value="SAM-dependent_MTases_sf"/>
</dbReference>
<evidence type="ECO:0000256" key="1">
    <source>
        <dbReference type="ARBA" id="ARBA00006594"/>
    </source>
</evidence>
<feature type="domain" description="DNA methylase N-4/N-6" evidence="5">
    <location>
        <begin position="34"/>
        <end position="242"/>
    </location>
</feature>
<dbReference type="AlphaFoldDB" id="A0A4P2QS77"/>
<name>A0A4P2QS77_SORCE</name>
<reference evidence="6 8" key="1">
    <citation type="submission" date="2015-09" db="EMBL/GenBank/DDBJ databases">
        <title>Sorangium comparison.</title>
        <authorList>
            <person name="Zaburannyi N."/>
            <person name="Bunk B."/>
            <person name="Overmann J."/>
            <person name="Mueller R."/>
        </authorList>
    </citation>
    <scope>NUCLEOTIDE SEQUENCE [LARGE SCALE GENOMIC DNA]</scope>
    <source>
        <strain evidence="6 8">So ce836</strain>
    </source>
</reference>
<dbReference type="GO" id="GO:0032259">
    <property type="term" value="P:methylation"/>
    <property type="evidence" value="ECO:0007669"/>
    <property type="project" value="UniProtKB-KW"/>
</dbReference>
<dbReference type="RefSeq" id="WP_324293066.1">
    <property type="nucleotide sequence ID" value="NZ_CP012672.1"/>
</dbReference>
<evidence type="ECO:0000256" key="2">
    <source>
        <dbReference type="ARBA" id="ARBA00022603"/>
    </source>
</evidence>
<evidence type="ECO:0000313" key="7">
    <source>
        <dbReference type="EMBL" id="AUX33234.1"/>
    </source>
</evidence>
<evidence type="ECO:0000313" key="8">
    <source>
        <dbReference type="Proteomes" id="UP000295497"/>
    </source>
</evidence>
<proteinExistence type="inferred from homology"/>
<evidence type="ECO:0000256" key="4">
    <source>
        <dbReference type="RuleBase" id="RU362026"/>
    </source>
</evidence>
<gene>
    <name evidence="6" type="ORF">SOCE836_053310</name>
    <name evidence="7" type="ORF">SOCE836_053880</name>
</gene>
<organism evidence="6 8">
    <name type="scientific">Sorangium cellulosum</name>
    <name type="common">Polyangium cellulosum</name>
    <dbReference type="NCBI Taxonomy" id="56"/>
    <lineage>
        <taxon>Bacteria</taxon>
        <taxon>Pseudomonadati</taxon>
        <taxon>Myxococcota</taxon>
        <taxon>Polyangia</taxon>
        <taxon>Polyangiales</taxon>
        <taxon>Polyangiaceae</taxon>
        <taxon>Sorangium</taxon>
    </lineage>
</organism>
<dbReference type="SUPFAM" id="SSF53335">
    <property type="entry name" value="S-adenosyl-L-methionine-dependent methyltransferases"/>
    <property type="match status" value="1"/>
</dbReference>
<comment type="similarity">
    <text evidence="1 4">Belongs to the N(4)/N(6)-methyltransferase family.</text>
</comment>
<evidence type="ECO:0000313" key="6">
    <source>
        <dbReference type="EMBL" id="AUX33177.1"/>
    </source>
</evidence>
<dbReference type="Gene3D" id="3.40.50.150">
    <property type="entry name" value="Vaccinia Virus protein VP39"/>
    <property type="match status" value="1"/>
</dbReference>